<dbReference type="InterPro" id="IPR016071">
    <property type="entry name" value="Staphylococal_nuclease_OB-fold"/>
</dbReference>
<comment type="caution">
    <text evidence="2">The sequence shown here is derived from an EMBL/GenBank/DDBJ whole genome shotgun (WGS) entry which is preliminary data.</text>
</comment>
<feature type="domain" description="TNase-like" evidence="1">
    <location>
        <begin position="8"/>
        <end position="87"/>
    </location>
</feature>
<dbReference type="SUPFAM" id="SSF50199">
    <property type="entry name" value="Staphylococcal nuclease"/>
    <property type="match status" value="1"/>
</dbReference>
<sequence>TIQVEGCKIRLPLVDTPEKGEPGYEEATNFTASLCQKGSTVLVDQDNLQPHDKYHRILAKVICSDKDLSVELVKSGHAKISKQYCATSEFADESWTGCE</sequence>
<evidence type="ECO:0000259" key="1">
    <source>
        <dbReference type="Pfam" id="PF00565"/>
    </source>
</evidence>
<dbReference type="InterPro" id="IPR035437">
    <property type="entry name" value="SNase_OB-fold_sf"/>
</dbReference>
<feature type="non-terminal residue" evidence="2">
    <location>
        <position position="1"/>
    </location>
</feature>
<dbReference type="AlphaFoldDB" id="A0A0F9HJU1"/>
<name>A0A0F9HJU1_9ZZZZ</name>
<dbReference type="EMBL" id="LAZR01014910">
    <property type="protein sequence ID" value="KKM15432.1"/>
    <property type="molecule type" value="Genomic_DNA"/>
</dbReference>
<gene>
    <name evidence="2" type="ORF">LCGC14_1696180</name>
</gene>
<accession>A0A0F9HJU1</accession>
<proteinExistence type="predicted"/>
<dbReference type="Pfam" id="PF00565">
    <property type="entry name" value="SNase"/>
    <property type="match status" value="1"/>
</dbReference>
<organism evidence="2">
    <name type="scientific">marine sediment metagenome</name>
    <dbReference type="NCBI Taxonomy" id="412755"/>
    <lineage>
        <taxon>unclassified sequences</taxon>
        <taxon>metagenomes</taxon>
        <taxon>ecological metagenomes</taxon>
    </lineage>
</organism>
<reference evidence="2" key="1">
    <citation type="journal article" date="2015" name="Nature">
        <title>Complex archaea that bridge the gap between prokaryotes and eukaryotes.</title>
        <authorList>
            <person name="Spang A."/>
            <person name="Saw J.H."/>
            <person name="Jorgensen S.L."/>
            <person name="Zaremba-Niedzwiedzka K."/>
            <person name="Martijn J."/>
            <person name="Lind A.E."/>
            <person name="van Eijk R."/>
            <person name="Schleper C."/>
            <person name="Guy L."/>
            <person name="Ettema T.J."/>
        </authorList>
    </citation>
    <scope>NUCLEOTIDE SEQUENCE</scope>
</reference>
<protein>
    <recommendedName>
        <fullName evidence="1">TNase-like domain-containing protein</fullName>
    </recommendedName>
</protein>
<evidence type="ECO:0000313" key="2">
    <source>
        <dbReference type="EMBL" id="KKM15432.1"/>
    </source>
</evidence>
<dbReference type="Gene3D" id="2.40.50.90">
    <property type="match status" value="1"/>
</dbReference>